<dbReference type="WBParaSite" id="BPAG_0000696801-mRNA-1">
    <property type="protein sequence ID" value="BPAG_0000696801-mRNA-1"/>
    <property type="gene ID" value="BPAG_0000696801"/>
</dbReference>
<feature type="domain" description="Peptidase M13 C-terminal" evidence="1">
    <location>
        <begin position="8"/>
        <end position="98"/>
    </location>
</feature>
<sequence>MQLRLYEAYRKYIKQLGHEEPHLPGFQNFSNDQIFFLSYAHFWCGHKKEAAALQQVLIDEHSPEVFRVIGVLSNLPEFSKAYNCPQGSQLNPLKRCTVW</sequence>
<dbReference type="PANTHER" id="PTHR11733:SF239">
    <property type="entry name" value="NEPRILYSIN-11"/>
    <property type="match status" value="1"/>
</dbReference>
<dbReference type="InterPro" id="IPR000718">
    <property type="entry name" value="Peptidase_M13"/>
</dbReference>
<dbReference type="Gene3D" id="3.40.390.10">
    <property type="entry name" value="Collagenase (Catalytic Domain)"/>
    <property type="match status" value="1"/>
</dbReference>
<accession>A0A0N4TFI0</accession>
<name>A0A0N4TFI0_BRUPA</name>
<dbReference type="InterPro" id="IPR024079">
    <property type="entry name" value="MetalloPept_cat_dom_sf"/>
</dbReference>
<dbReference type="SUPFAM" id="SSF55486">
    <property type="entry name" value="Metalloproteases ('zincins'), catalytic domain"/>
    <property type="match status" value="1"/>
</dbReference>
<keyword evidence="3" id="KW-1185">Reference proteome</keyword>
<dbReference type="GO" id="GO:0005886">
    <property type="term" value="C:plasma membrane"/>
    <property type="evidence" value="ECO:0007669"/>
    <property type="project" value="TreeGrafter"/>
</dbReference>
<evidence type="ECO:0000313" key="3">
    <source>
        <dbReference type="Proteomes" id="UP000278627"/>
    </source>
</evidence>
<protein>
    <submittedName>
        <fullName evidence="4">Peptidase_M13 domain-containing protein</fullName>
    </submittedName>
</protein>
<dbReference type="GO" id="GO:0016485">
    <property type="term" value="P:protein processing"/>
    <property type="evidence" value="ECO:0007669"/>
    <property type="project" value="TreeGrafter"/>
</dbReference>
<evidence type="ECO:0000313" key="4">
    <source>
        <dbReference type="WBParaSite" id="BPAG_0000696801-mRNA-1"/>
    </source>
</evidence>
<dbReference type="Pfam" id="PF01431">
    <property type="entry name" value="Peptidase_M13"/>
    <property type="match status" value="1"/>
</dbReference>
<dbReference type="EMBL" id="UZAD01007088">
    <property type="protein sequence ID" value="VDN88117.1"/>
    <property type="molecule type" value="Genomic_DNA"/>
</dbReference>
<gene>
    <name evidence="2" type="ORF">BPAG_LOCUS6931</name>
</gene>
<proteinExistence type="predicted"/>
<reference evidence="2 3" key="2">
    <citation type="submission" date="2018-11" db="EMBL/GenBank/DDBJ databases">
        <authorList>
            <consortium name="Pathogen Informatics"/>
        </authorList>
    </citation>
    <scope>NUCLEOTIDE SEQUENCE [LARGE SCALE GENOMIC DNA]</scope>
</reference>
<reference evidence="4" key="1">
    <citation type="submission" date="2017-02" db="UniProtKB">
        <authorList>
            <consortium name="WormBaseParasite"/>
        </authorList>
    </citation>
    <scope>IDENTIFICATION</scope>
</reference>
<dbReference type="InterPro" id="IPR018497">
    <property type="entry name" value="Peptidase_M13_C"/>
</dbReference>
<dbReference type="AlphaFoldDB" id="A0A0N4TFI0"/>
<dbReference type="PROSITE" id="PS51885">
    <property type="entry name" value="NEPRILYSIN"/>
    <property type="match status" value="1"/>
</dbReference>
<organism evidence="4">
    <name type="scientific">Brugia pahangi</name>
    <name type="common">Filarial nematode worm</name>
    <dbReference type="NCBI Taxonomy" id="6280"/>
    <lineage>
        <taxon>Eukaryota</taxon>
        <taxon>Metazoa</taxon>
        <taxon>Ecdysozoa</taxon>
        <taxon>Nematoda</taxon>
        <taxon>Chromadorea</taxon>
        <taxon>Rhabditida</taxon>
        <taxon>Spirurina</taxon>
        <taxon>Spiruromorpha</taxon>
        <taxon>Filarioidea</taxon>
        <taxon>Onchocercidae</taxon>
        <taxon>Brugia</taxon>
    </lineage>
</organism>
<dbReference type="Proteomes" id="UP000278627">
    <property type="component" value="Unassembled WGS sequence"/>
</dbReference>
<evidence type="ECO:0000313" key="2">
    <source>
        <dbReference type="EMBL" id="VDN88117.1"/>
    </source>
</evidence>
<dbReference type="STRING" id="6280.A0A0N4TFI0"/>
<dbReference type="GO" id="GO:0004222">
    <property type="term" value="F:metalloendopeptidase activity"/>
    <property type="evidence" value="ECO:0007669"/>
    <property type="project" value="InterPro"/>
</dbReference>
<evidence type="ECO:0000259" key="1">
    <source>
        <dbReference type="Pfam" id="PF01431"/>
    </source>
</evidence>
<dbReference type="PANTHER" id="PTHR11733">
    <property type="entry name" value="ZINC METALLOPROTEASE FAMILY M13 NEPRILYSIN-RELATED"/>
    <property type="match status" value="1"/>
</dbReference>